<organism evidence="2 3">
    <name type="scientific">Solanum commersonii</name>
    <name type="common">Commerson's wild potato</name>
    <name type="synonym">Commerson's nightshade</name>
    <dbReference type="NCBI Taxonomy" id="4109"/>
    <lineage>
        <taxon>Eukaryota</taxon>
        <taxon>Viridiplantae</taxon>
        <taxon>Streptophyta</taxon>
        <taxon>Embryophyta</taxon>
        <taxon>Tracheophyta</taxon>
        <taxon>Spermatophyta</taxon>
        <taxon>Magnoliopsida</taxon>
        <taxon>eudicotyledons</taxon>
        <taxon>Gunneridae</taxon>
        <taxon>Pentapetalae</taxon>
        <taxon>asterids</taxon>
        <taxon>lamiids</taxon>
        <taxon>Solanales</taxon>
        <taxon>Solanaceae</taxon>
        <taxon>Solanoideae</taxon>
        <taxon>Solaneae</taxon>
        <taxon>Solanum</taxon>
    </lineage>
</organism>
<dbReference type="AlphaFoldDB" id="A0A9J5YYS7"/>
<evidence type="ECO:0000313" key="2">
    <source>
        <dbReference type="EMBL" id="KAG5604928.1"/>
    </source>
</evidence>
<dbReference type="EMBL" id="JACXVP010000005">
    <property type="protein sequence ID" value="KAG5604928.1"/>
    <property type="molecule type" value="Genomic_DNA"/>
</dbReference>
<keyword evidence="3" id="KW-1185">Reference proteome</keyword>
<dbReference type="Proteomes" id="UP000824120">
    <property type="component" value="Chromosome 5"/>
</dbReference>
<accession>A0A9J5YYS7</accession>
<protein>
    <submittedName>
        <fullName evidence="2">Uncharacterized protein</fullName>
    </submittedName>
</protein>
<gene>
    <name evidence="2" type="ORF">H5410_026420</name>
</gene>
<proteinExistence type="predicted"/>
<evidence type="ECO:0000313" key="3">
    <source>
        <dbReference type="Proteomes" id="UP000824120"/>
    </source>
</evidence>
<feature type="compositionally biased region" description="Basic and acidic residues" evidence="1">
    <location>
        <begin position="65"/>
        <end position="76"/>
    </location>
</feature>
<name>A0A9J5YYS7_SOLCO</name>
<feature type="non-terminal residue" evidence="2">
    <location>
        <position position="76"/>
    </location>
</feature>
<reference evidence="2 3" key="1">
    <citation type="submission" date="2020-09" db="EMBL/GenBank/DDBJ databases">
        <title>De no assembly of potato wild relative species, Solanum commersonii.</title>
        <authorList>
            <person name="Cho K."/>
        </authorList>
    </citation>
    <scope>NUCLEOTIDE SEQUENCE [LARGE SCALE GENOMIC DNA]</scope>
    <source>
        <strain evidence="2">LZ3.2</strain>
        <tissue evidence="2">Leaf</tissue>
    </source>
</reference>
<feature type="region of interest" description="Disordered" evidence="1">
    <location>
        <begin position="49"/>
        <end position="76"/>
    </location>
</feature>
<evidence type="ECO:0000256" key="1">
    <source>
        <dbReference type="SAM" id="MobiDB-lite"/>
    </source>
</evidence>
<comment type="caution">
    <text evidence="2">The sequence shown here is derived from an EMBL/GenBank/DDBJ whole genome shotgun (WGS) entry which is preliminary data.</text>
</comment>
<sequence>FRNLEFEATHGYYLAKTNKTTEKTKKRRHEDRLNHWVIRRMALTSPIVPSAHRRTVLQSNTISPKDPEREDVEDKN</sequence>